<dbReference type="GO" id="GO:0006508">
    <property type="term" value="P:proteolysis"/>
    <property type="evidence" value="ECO:0007669"/>
    <property type="project" value="InterPro"/>
</dbReference>
<dbReference type="PANTHER" id="PTHR11731">
    <property type="entry name" value="PROTEASE FAMILY S9B,C DIPEPTIDYL-PEPTIDASE IV-RELATED"/>
    <property type="match status" value="1"/>
</dbReference>
<sequence>MGSLRYLRGFISLILCLLAGYAQAQPGESTKWSRDGQAMYMQNGAAIVAYQLKDSKKTDKITAAQLTPAGGSPLDVRDFAFSADEKKLLIYTNAKKVWRYDTRGDYWILDLATNSLKQLGKGLPASSMMFAKLSPDGLQVAYVSGHNIYVEDLATNKRKALTQDGTSHLINGTFDWAYEEEFSCRDGFRWSPDSKSIAYWQINANKIRDFLMIDNTDSIYSFTVPVEYPKAGESPSACRVGVVDLATAKTTWLQVPGDAQQHYIPRMEWQPGKNDLIIQQLNRKQNESILYICNAVTGKAKKLYTESDPAWLDVKSRWNEHDIAGWDWNKEANSFVWVSEKDGWRHLYRIDMNGKETLLTPGKYDVINLLSIDETHNQAYILASPDNATQQFLYKVTLDGKSAPERVSPITEEGTHEYEISPDAQYALHKFSNHFFPPQSEIVYLPTHKSGEGNPVFRNLLSARYAQQQEFFQVTTADGVTMDGWMARPNNFDSTKKYPIVFYVYGEPAGATATDQYGAGRNFLYDGNMAEDGYIYVTMDNRGTPVPKGREWRKCIYRKVGIINARDQAQGAQALFNRHKYIDTSRVAVWGWSGGGSMTLNLMFQYPAIYKTGIAIAAVGNQLTYDNIYQERYMGLPQENRADFVAGSPITYAKNLQGNLLYIHGTGDDNVHYQNAEMLVNELVRYNKQFQFMSYPNRTHSIREGEGTFRHLSTLYTTYLKQHCPPGAR</sequence>
<dbReference type="Pfam" id="PF00930">
    <property type="entry name" value="DPPIV_N"/>
    <property type="match status" value="1"/>
</dbReference>
<proteinExistence type="predicted"/>
<gene>
    <name evidence="4" type="ORF">GO495_27895</name>
</gene>
<dbReference type="GO" id="GO:0008239">
    <property type="term" value="F:dipeptidyl-peptidase activity"/>
    <property type="evidence" value="ECO:0007669"/>
    <property type="project" value="TreeGrafter"/>
</dbReference>
<dbReference type="GO" id="GO:0008236">
    <property type="term" value="F:serine-type peptidase activity"/>
    <property type="evidence" value="ECO:0007669"/>
    <property type="project" value="InterPro"/>
</dbReference>
<accession>A0A6N8JJ87</accession>
<dbReference type="InterPro" id="IPR001375">
    <property type="entry name" value="Peptidase_S9_cat"/>
</dbReference>
<comment type="caution">
    <text evidence="4">The sequence shown here is derived from an EMBL/GenBank/DDBJ whole genome shotgun (WGS) entry which is preliminary data.</text>
</comment>
<reference evidence="4 5" key="1">
    <citation type="submission" date="2019-12" db="EMBL/GenBank/DDBJ databases">
        <title>The draft genomic sequence of strain Chitinophaga oryziterrae JCM 16595.</title>
        <authorList>
            <person name="Zhang X."/>
        </authorList>
    </citation>
    <scope>NUCLEOTIDE SEQUENCE [LARGE SCALE GENOMIC DNA]</scope>
    <source>
        <strain evidence="4 5">JCM 16595</strain>
    </source>
</reference>
<dbReference type="SUPFAM" id="SSF82171">
    <property type="entry name" value="DPP6 N-terminal domain-like"/>
    <property type="match status" value="1"/>
</dbReference>
<dbReference type="InterPro" id="IPR002469">
    <property type="entry name" value="Peptidase_S9B_N"/>
</dbReference>
<dbReference type="AlphaFoldDB" id="A0A6N8JJ87"/>
<dbReference type="Gene3D" id="2.140.10.30">
    <property type="entry name" value="Dipeptidylpeptidase IV, N-terminal domain"/>
    <property type="match status" value="1"/>
</dbReference>
<keyword evidence="5" id="KW-1185">Reference proteome</keyword>
<feature type="domain" description="Peptidase S9 prolyl oligopeptidase catalytic" evidence="2">
    <location>
        <begin position="529"/>
        <end position="721"/>
    </location>
</feature>
<feature type="signal peptide" evidence="1">
    <location>
        <begin position="1"/>
        <end position="24"/>
    </location>
</feature>
<dbReference type="PANTHER" id="PTHR11731:SF193">
    <property type="entry name" value="DIPEPTIDYL PEPTIDASE 9"/>
    <property type="match status" value="1"/>
</dbReference>
<evidence type="ECO:0000259" key="2">
    <source>
        <dbReference type="Pfam" id="PF00326"/>
    </source>
</evidence>
<feature type="chain" id="PRO_5026879850" evidence="1">
    <location>
        <begin position="25"/>
        <end position="729"/>
    </location>
</feature>
<dbReference type="EMBL" id="WRXO01000011">
    <property type="protein sequence ID" value="MVT44449.1"/>
    <property type="molecule type" value="Genomic_DNA"/>
</dbReference>
<evidence type="ECO:0000256" key="1">
    <source>
        <dbReference type="SAM" id="SignalP"/>
    </source>
</evidence>
<dbReference type="InterPro" id="IPR050278">
    <property type="entry name" value="Serine_Prot_S9B/DPPIV"/>
</dbReference>
<dbReference type="Pfam" id="PF00326">
    <property type="entry name" value="Peptidase_S9"/>
    <property type="match status" value="1"/>
</dbReference>
<evidence type="ECO:0000313" key="4">
    <source>
        <dbReference type="EMBL" id="MVT44449.1"/>
    </source>
</evidence>
<dbReference type="Gene3D" id="3.40.50.1820">
    <property type="entry name" value="alpha/beta hydrolase"/>
    <property type="match status" value="1"/>
</dbReference>
<name>A0A6N8JJ87_9BACT</name>
<evidence type="ECO:0000259" key="3">
    <source>
        <dbReference type="Pfam" id="PF00930"/>
    </source>
</evidence>
<feature type="domain" description="Dipeptidylpeptidase IV N-terminal" evidence="3">
    <location>
        <begin position="82"/>
        <end position="437"/>
    </location>
</feature>
<organism evidence="4 5">
    <name type="scientific">Chitinophaga oryziterrae</name>
    <dbReference type="NCBI Taxonomy" id="1031224"/>
    <lineage>
        <taxon>Bacteria</taxon>
        <taxon>Pseudomonadati</taxon>
        <taxon>Bacteroidota</taxon>
        <taxon>Chitinophagia</taxon>
        <taxon>Chitinophagales</taxon>
        <taxon>Chitinophagaceae</taxon>
        <taxon>Chitinophaga</taxon>
    </lineage>
</organism>
<evidence type="ECO:0000313" key="5">
    <source>
        <dbReference type="Proteomes" id="UP000468388"/>
    </source>
</evidence>
<dbReference type="RefSeq" id="WP_157303243.1">
    <property type="nucleotide sequence ID" value="NZ_BAAAZB010000036.1"/>
</dbReference>
<keyword evidence="1" id="KW-0732">Signal</keyword>
<dbReference type="Proteomes" id="UP000468388">
    <property type="component" value="Unassembled WGS sequence"/>
</dbReference>
<dbReference type="InterPro" id="IPR029058">
    <property type="entry name" value="AB_hydrolase_fold"/>
</dbReference>
<dbReference type="SUPFAM" id="SSF53474">
    <property type="entry name" value="alpha/beta-Hydrolases"/>
    <property type="match status" value="1"/>
</dbReference>
<dbReference type="OrthoDB" id="9812921at2"/>
<protein>
    <submittedName>
        <fullName evidence="4">Prolyl oligopeptidase family serine peptidase</fullName>
    </submittedName>
</protein>